<evidence type="ECO:0000256" key="1">
    <source>
        <dbReference type="SAM" id="MobiDB-lite"/>
    </source>
</evidence>
<sequence>MTGTDPEFEALDCTNVLADVWLLLDNECDPAARARLQEHLDRCPACLAQYGIEQQIKDLVGRKCGGERAPAGLADRLRVQIRQSTTVTQSSDGTSVSRTTVTRTSVSSQRGADIAPQVETENPGDRR</sequence>
<dbReference type="Pfam" id="PF13490">
    <property type="entry name" value="zf-HC2"/>
    <property type="match status" value="1"/>
</dbReference>
<name>A0A7I9V279_9ACTN</name>
<reference evidence="4" key="1">
    <citation type="submission" date="2019-06" db="EMBL/GenBank/DDBJ databases">
        <title>Gordonia isolated from sludge of a wastewater treatment plant.</title>
        <authorList>
            <person name="Tamura T."/>
            <person name="Aoyama K."/>
            <person name="Kang Y."/>
            <person name="Saito S."/>
            <person name="Akiyama N."/>
            <person name="Yazawa K."/>
            <person name="Gonoi T."/>
            <person name="Mikami Y."/>
        </authorList>
    </citation>
    <scope>NUCLEOTIDE SEQUENCE [LARGE SCALE GENOMIC DNA]</scope>
    <source>
        <strain evidence="4">NBRC 107697</strain>
    </source>
</reference>
<keyword evidence="4" id="KW-1185">Reference proteome</keyword>
<dbReference type="InterPro" id="IPR027383">
    <property type="entry name" value="Znf_put"/>
</dbReference>
<dbReference type="Proteomes" id="UP000444980">
    <property type="component" value="Unassembled WGS sequence"/>
</dbReference>
<comment type="caution">
    <text evidence="3">The sequence shown here is derived from an EMBL/GenBank/DDBJ whole genome shotgun (WGS) entry which is preliminary data.</text>
</comment>
<organism evidence="3 4">
    <name type="scientific">Gordonia crocea</name>
    <dbReference type="NCBI Taxonomy" id="589162"/>
    <lineage>
        <taxon>Bacteria</taxon>
        <taxon>Bacillati</taxon>
        <taxon>Actinomycetota</taxon>
        <taxon>Actinomycetes</taxon>
        <taxon>Mycobacteriales</taxon>
        <taxon>Gordoniaceae</taxon>
        <taxon>Gordonia</taxon>
    </lineage>
</organism>
<feature type="region of interest" description="Disordered" evidence="1">
    <location>
        <begin position="83"/>
        <end position="127"/>
    </location>
</feature>
<evidence type="ECO:0000313" key="4">
    <source>
        <dbReference type="Proteomes" id="UP000444980"/>
    </source>
</evidence>
<dbReference type="OrthoDB" id="3267840at2"/>
<proteinExistence type="predicted"/>
<protein>
    <recommendedName>
        <fullName evidence="2">Putative zinc-finger domain-containing protein</fullName>
    </recommendedName>
</protein>
<dbReference type="InterPro" id="IPR024020">
    <property type="entry name" value="Anit_sigma_mycothiol_RsrA"/>
</dbReference>
<dbReference type="AlphaFoldDB" id="A0A7I9V279"/>
<dbReference type="RefSeq" id="WP_161928786.1">
    <property type="nucleotide sequence ID" value="NZ_BJOU01000019.1"/>
</dbReference>
<evidence type="ECO:0000313" key="3">
    <source>
        <dbReference type="EMBL" id="GED99527.1"/>
    </source>
</evidence>
<dbReference type="NCBIfam" id="TIGR03988">
    <property type="entry name" value="antisig_RsrA"/>
    <property type="match status" value="1"/>
</dbReference>
<feature type="compositionally biased region" description="Low complexity" evidence="1">
    <location>
        <begin position="94"/>
        <end position="108"/>
    </location>
</feature>
<gene>
    <name evidence="3" type="ORF">nbrc107697_35660</name>
</gene>
<feature type="compositionally biased region" description="Polar residues" evidence="1">
    <location>
        <begin position="83"/>
        <end position="93"/>
    </location>
</feature>
<accession>A0A7I9V279</accession>
<dbReference type="EMBL" id="BJOU01000019">
    <property type="protein sequence ID" value="GED99527.1"/>
    <property type="molecule type" value="Genomic_DNA"/>
</dbReference>
<evidence type="ECO:0000259" key="2">
    <source>
        <dbReference type="Pfam" id="PF13490"/>
    </source>
</evidence>
<feature type="domain" description="Putative zinc-finger" evidence="2">
    <location>
        <begin position="13"/>
        <end position="46"/>
    </location>
</feature>